<evidence type="ECO:0008006" key="5">
    <source>
        <dbReference type="Google" id="ProtNLM"/>
    </source>
</evidence>
<organism evidence="3 4">
    <name type="scientific">Jaapia argillacea MUCL 33604</name>
    <dbReference type="NCBI Taxonomy" id="933084"/>
    <lineage>
        <taxon>Eukaryota</taxon>
        <taxon>Fungi</taxon>
        <taxon>Dikarya</taxon>
        <taxon>Basidiomycota</taxon>
        <taxon>Agaricomycotina</taxon>
        <taxon>Agaricomycetes</taxon>
        <taxon>Agaricomycetidae</taxon>
        <taxon>Jaapiales</taxon>
        <taxon>Jaapiaceae</taxon>
        <taxon>Jaapia</taxon>
    </lineage>
</organism>
<dbReference type="AlphaFoldDB" id="A0A067QN36"/>
<protein>
    <recommendedName>
        <fullName evidence="5">Secreted protein</fullName>
    </recommendedName>
</protein>
<feature type="chain" id="PRO_5001648137" description="Secreted protein" evidence="2">
    <location>
        <begin position="27"/>
        <end position="118"/>
    </location>
</feature>
<evidence type="ECO:0000313" key="3">
    <source>
        <dbReference type="EMBL" id="KDQ64942.1"/>
    </source>
</evidence>
<dbReference type="OrthoDB" id="3204347at2759"/>
<feature type="signal peptide" evidence="2">
    <location>
        <begin position="1"/>
        <end position="26"/>
    </location>
</feature>
<dbReference type="HOGENOM" id="CLU_169791_0_0_1"/>
<dbReference type="Proteomes" id="UP000027265">
    <property type="component" value="Unassembled WGS sequence"/>
</dbReference>
<accession>A0A067QN36</accession>
<proteinExistence type="predicted"/>
<sequence length="118" mass="13437">MMLSVLLLSFISAFILCCILFPSVWASITALDENFDGHESGMLRVSSRNPFRETSDPVNMAKLIMLRHKMNQCNTRKRRTVSVSYTRQASRCSSPARSGRSPKTTWMRLGRARGRQSH</sequence>
<dbReference type="EMBL" id="KL197709">
    <property type="protein sequence ID" value="KDQ64942.1"/>
    <property type="molecule type" value="Genomic_DNA"/>
</dbReference>
<reference evidence="4" key="1">
    <citation type="journal article" date="2014" name="Proc. Natl. Acad. Sci. U.S.A.">
        <title>Extensive sampling of basidiomycete genomes demonstrates inadequacy of the white-rot/brown-rot paradigm for wood decay fungi.</title>
        <authorList>
            <person name="Riley R."/>
            <person name="Salamov A.A."/>
            <person name="Brown D.W."/>
            <person name="Nagy L.G."/>
            <person name="Floudas D."/>
            <person name="Held B.W."/>
            <person name="Levasseur A."/>
            <person name="Lombard V."/>
            <person name="Morin E."/>
            <person name="Otillar R."/>
            <person name="Lindquist E.A."/>
            <person name="Sun H."/>
            <person name="LaButti K.M."/>
            <person name="Schmutz J."/>
            <person name="Jabbour D."/>
            <person name="Luo H."/>
            <person name="Baker S.E."/>
            <person name="Pisabarro A.G."/>
            <person name="Walton J.D."/>
            <person name="Blanchette R.A."/>
            <person name="Henrissat B."/>
            <person name="Martin F."/>
            <person name="Cullen D."/>
            <person name="Hibbett D.S."/>
            <person name="Grigoriev I.V."/>
        </authorList>
    </citation>
    <scope>NUCLEOTIDE SEQUENCE [LARGE SCALE GENOMIC DNA]</scope>
    <source>
        <strain evidence="4">MUCL 33604</strain>
    </source>
</reference>
<name>A0A067QN36_9AGAM</name>
<evidence type="ECO:0000313" key="4">
    <source>
        <dbReference type="Proteomes" id="UP000027265"/>
    </source>
</evidence>
<keyword evidence="2" id="KW-0732">Signal</keyword>
<evidence type="ECO:0000256" key="1">
    <source>
        <dbReference type="SAM" id="MobiDB-lite"/>
    </source>
</evidence>
<dbReference type="InParanoid" id="A0A067QN36"/>
<feature type="region of interest" description="Disordered" evidence="1">
    <location>
        <begin position="75"/>
        <end position="118"/>
    </location>
</feature>
<keyword evidence="4" id="KW-1185">Reference proteome</keyword>
<gene>
    <name evidence="3" type="ORF">JAAARDRAFT_243336</name>
</gene>
<evidence type="ECO:0000256" key="2">
    <source>
        <dbReference type="SAM" id="SignalP"/>
    </source>
</evidence>
<feature type="compositionally biased region" description="Polar residues" evidence="1">
    <location>
        <begin position="81"/>
        <end position="104"/>
    </location>
</feature>